<protein>
    <submittedName>
        <fullName evidence="4">4-phosphopantetheinyl transferase family protein</fullName>
    </submittedName>
</protein>
<dbReference type="PANTHER" id="PTHR12215:SF10">
    <property type="entry name" value="L-AMINOADIPATE-SEMIALDEHYDE DEHYDROGENASE-PHOSPHOPANTETHEINYL TRANSFERASE"/>
    <property type="match status" value="1"/>
</dbReference>
<reference evidence="4 5" key="1">
    <citation type="submission" date="2020-04" db="EMBL/GenBank/DDBJ databases">
        <title>Arthrobacter sp. nov.</title>
        <authorList>
            <person name="Liu S."/>
        </authorList>
    </citation>
    <scope>NUCLEOTIDE SEQUENCE [LARGE SCALE GENOMIC DNA]</scope>
    <source>
        <strain evidence="4 5">E918</strain>
    </source>
</reference>
<dbReference type="Gene3D" id="3.90.470.20">
    <property type="entry name" value="4'-phosphopantetheinyl transferase domain"/>
    <property type="match status" value="2"/>
</dbReference>
<dbReference type="RefSeq" id="WP_168487618.1">
    <property type="nucleotide sequence ID" value="NZ_JAAZSQ010000016.1"/>
</dbReference>
<dbReference type="EMBL" id="JAAZSQ010000016">
    <property type="protein sequence ID" value="NKX55819.1"/>
    <property type="molecule type" value="Genomic_DNA"/>
</dbReference>
<evidence type="ECO:0000256" key="1">
    <source>
        <dbReference type="ARBA" id="ARBA00010990"/>
    </source>
</evidence>
<comment type="caution">
    <text evidence="4">The sequence shown here is derived from an EMBL/GenBank/DDBJ whole genome shotgun (WGS) entry which is preliminary data.</text>
</comment>
<evidence type="ECO:0000256" key="2">
    <source>
        <dbReference type="ARBA" id="ARBA00022679"/>
    </source>
</evidence>
<gene>
    <name evidence="4" type="ORF">HGG74_14990</name>
</gene>
<dbReference type="GO" id="GO:0019878">
    <property type="term" value="P:lysine biosynthetic process via aminoadipic acid"/>
    <property type="evidence" value="ECO:0007669"/>
    <property type="project" value="TreeGrafter"/>
</dbReference>
<dbReference type="Pfam" id="PF01648">
    <property type="entry name" value="ACPS"/>
    <property type="match status" value="1"/>
</dbReference>
<dbReference type="PANTHER" id="PTHR12215">
    <property type="entry name" value="PHOSPHOPANTETHEINE TRANSFERASE"/>
    <property type="match status" value="1"/>
</dbReference>
<dbReference type="InterPro" id="IPR050559">
    <property type="entry name" value="P-Pant_transferase_sf"/>
</dbReference>
<organism evidence="4 5">
    <name type="scientific">Arthrobacter mobilis</name>
    <dbReference type="NCBI Taxonomy" id="2724944"/>
    <lineage>
        <taxon>Bacteria</taxon>
        <taxon>Bacillati</taxon>
        <taxon>Actinomycetota</taxon>
        <taxon>Actinomycetes</taxon>
        <taxon>Micrococcales</taxon>
        <taxon>Micrococcaceae</taxon>
        <taxon>Arthrobacter</taxon>
    </lineage>
</organism>
<dbReference type="InterPro" id="IPR037143">
    <property type="entry name" value="4-PPantetheinyl_Trfase_dom_sf"/>
</dbReference>
<dbReference type="GO" id="GO:0000287">
    <property type="term" value="F:magnesium ion binding"/>
    <property type="evidence" value="ECO:0007669"/>
    <property type="project" value="InterPro"/>
</dbReference>
<name>A0A7X6HES6_9MICC</name>
<dbReference type="GO" id="GO:0008897">
    <property type="term" value="F:holo-[acyl-carrier-protein] synthase activity"/>
    <property type="evidence" value="ECO:0007669"/>
    <property type="project" value="InterPro"/>
</dbReference>
<dbReference type="AlphaFoldDB" id="A0A7X6HES6"/>
<evidence type="ECO:0000313" key="5">
    <source>
        <dbReference type="Proteomes" id="UP000544090"/>
    </source>
</evidence>
<dbReference type="InterPro" id="IPR008278">
    <property type="entry name" value="4-PPantetheinyl_Trfase_dom"/>
</dbReference>
<evidence type="ECO:0000313" key="4">
    <source>
        <dbReference type="EMBL" id="NKX55819.1"/>
    </source>
</evidence>
<keyword evidence="5" id="KW-1185">Reference proteome</keyword>
<proteinExistence type="inferred from homology"/>
<comment type="similarity">
    <text evidence="1">Belongs to the P-Pant transferase superfamily. Gsp/Sfp/HetI/AcpT family.</text>
</comment>
<keyword evidence="2 4" id="KW-0808">Transferase</keyword>
<feature type="domain" description="4'-phosphopantetheinyl transferase" evidence="3">
    <location>
        <begin position="118"/>
        <end position="193"/>
    </location>
</feature>
<dbReference type="GO" id="GO:0005829">
    <property type="term" value="C:cytosol"/>
    <property type="evidence" value="ECO:0007669"/>
    <property type="project" value="TreeGrafter"/>
</dbReference>
<accession>A0A7X6HES6</accession>
<dbReference type="SUPFAM" id="SSF56214">
    <property type="entry name" value="4'-phosphopantetheinyl transferase"/>
    <property type="match status" value="2"/>
</dbReference>
<sequence>MDWPSISYSLTTPGQMHVLAGGAGGYGAVLGAEAELAGRYRHHDDAEAFLASRALLRLLAARLLGVPADEAAGLPVTRYCRTCGGTDHGMPQVPGLQLSMSRTRTLVLAAAGPEGILLGADVEQVPDSVFEGFDESVLSPSERRRVRRGPAGTLERMRLWTAKEAAVKAAGHGFAVEPSRLTVEPDDSTAGAFTARVSCPGTPDVDGLRLGWIPAGEHHLAALASAEALPVAAVPPQALLGADHRLPEG</sequence>
<evidence type="ECO:0000259" key="3">
    <source>
        <dbReference type="Pfam" id="PF01648"/>
    </source>
</evidence>
<dbReference type="Proteomes" id="UP000544090">
    <property type="component" value="Unassembled WGS sequence"/>
</dbReference>